<dbReference type="Proteomes" id="UP001642464">
    <property type="component" value="Unassembled WGS sequence"/>
</dbReference>
<accession>A0ABP0I0T1</accession>
<gene>
    <name evidence="1" type="ORF">SCF082_LOCUS4198</name>
</gene>
<keyword evidence="2" id="KW-1185">Reference proteome</keyword>
<dbReference type="GO" id="GO:0016787">
    <property type="term" value="F:hydrolase activity"/>
    <property type="evidence" value="ECO:0007669"/>
    <property type="project" value="UniProtKB-KW"/>
</dbReference>
<evidence type="ECO:0000313" key="1">
    <source>
        <dbReference type="EMBL" id="CAK8995059.1"/>
    </source>
</evidence>
<keyword evidence="1" id="KW-0378">Hydrolase</keyword>
<dbReference type="InterPro" id="IPR052558">
    <property type="entry name" value="Siderophore_Hydrolase_D"/>
</dbReference>
<dbReference type="InterPro" id="IPR000801">
    <property type="entry name" value="Esterase-like"/>
</dbReference>
<sequence length="311" mass="35148">MSWWDCLAGCWPRSCRWSHERVSAPLVFDSCIVRRICSSSGLNYKLIISLPHSYNHPEASRESYPVVYALDAEPYLFPLLAVVARTEHFFKRSTWFPDLIIVGITADLEKDCQNSSGINVKKLWDELRPTRARDYLPTSAESPWGAPGASSLKDVSGHASTFCDFLSSMVVPYVDHHFRTTKQGRALIGKSFGGSGVAHAMLDAGCSRCFQYFLLGSPSLAWDNKAFFRLEEEHHRTLTPLEACVYASCGSKEESQKQLLQDFRSVLESRCYPNLSITLEVVEGEDHGSLSYPFACRSMRWLRDRLADTRI</sequence>
<comment type="caution">
    <text evidence="1">The sequence shown here is derived from an EMBL/GenBank/DDBJ whole genome shotgun (WGS) entry which is preliminary data.</text>
</comment>
<protein>
    <submittedName>
        <fullName evidence="1">Ferri-bacillibactin esterase BesA (Bacillibactin trilactone hydrolase)</fullName>
    </submittedName>
</protein>
<dbReference type="EMBL" id="CAXAMM010002180">
    <property type="protein sequence ID" value="CAK8995059.1"/>
    <property type="molecule type" value="Genomic_DNA"/>
</dbReference>
<dbReference type="Gene3D" id="3.40.50.1820">
    <property type="entry name" value="alpha/beta hydrolase"/>
    <property type="match status" value="1"/>
</dbReference>
<evidence type="ECO:0000313" key="2">
    <source>
        <dbReference type="Proteomes" id="UP001642464"/>
    </source>
</evidence>
<name>A0ABP0I0T1_9DINO</name>
<proteinExistence type="predicted"/>
<dbReference type="PANTHER" id="PTHR40841">
    <property type="entry name" value="SIDEROPHORE TRIACETYLFUSARININE C ESTERASE"/>
    <property type="match status" value="1"/>
</dbReference>
<reference evidence="1 2" key="1">
    <citation type="submission" date="2024-02" db="EMBL/GenBank/DDBJ databases">
        <authorList>
            <person name="Chen Y."/>
            <person name="Shah S."/>
            <person name="Dougan E. K."/>
            <person name="Thang M."/>
            <person name="Chan C."/>
        </authorList>
    </citation>
    <scope>NUCLEOTIDE SEQUENCE [LARGE SCALE GENOMIC DNA]</scope>
</reference>
<dbReference type="Pfam" id="PF00756">
    <property type="entry name" value="Esterase"/>
    <property type="match status" value="1"/>
</dbReference>
<dbReference type="InterPro" id="IPR029058">
    <property type="entry name" value="AB_hydrolase_fold"/>
</dbReference>
<dbReference type="PANTHER" id="PTHR40841:SF2">
    <property type="entry name" value="SIDEROPHORE-DEGRADING ESTERASE (EUROFUNG)"/>
    <property type="match status" value="1"/>
</dbReference>
<organism evidence="1 2">
    <name type="scientific">Durusdinium trenchii</name>
    <dbReference type="NCBI Taxonomy" id="1381693"/>
    <lineage>
        <taxon>Eukaryota</taxon>
        <taxon>Sar</taxon>
        <taxon>Alveolata</taxon>
        <taxon>Dinophyceae</taxon>
        <taxon>Suessiales</taxon>
        <taxon>Symbiodiniaceae</taxon>
        <taxon>Durusdinium</taxon>
    </lineage>
</organism>
<dbReference type="SUPFAM" id="SSF53474">
    <property type="entry name" value="alpha/beta-Hydrolases"/>
    <property type="match status" value="1"/>
</dbReference>